<dbReference type="RefSeq" id="WP_272180823.1">
    <property type="nucleotide sequence ID" value="NZ_JAQOMS010000002.1"/>
</dbReference>
<dbReference type="EMBL" id="JAQOMS010000002">
    <property type="protein sequence ID" value="MDC2889369.1"/>
    <property type="molecule type" value="Genomic_DNA"/>
</dbReference>
<dbReference type="InterPro" id="IPR019734">
    <property type="entry name" value="TPR_rpt"/>
</dbReference>
<evidence type="ECO:0000313" key="4">
    <source>
        <dbReference type="EMBL" id="MDC2889369.1"/>
    </source>
</evidence>
<evidence type="ECO:0000313" key="5">
    <source>
        <dbReference type="Proteomes" id="UP001528411"/>
    </source>
</evidence>
<dbReference type="Pfam" id="PF13424">
    <property type="entry name" value="TPR_12"/>
    <property type="match status" value="1"/>
</dbReference>
<comment type="caution">
    <text evidence="4">The sequence shown here is derived from an EMBL/GenBank/DDBJ whole genome shotgun (WGS) entry which is preliminary data.</text>
</comment>
<dbReference type="InterPro" id="IPR011990">
    <property type="entry name" value="TPR-like_helical_dom_sf"/>
</dbReference>
<evidence type="ECO:0000256" key="1">
    <source>
        <dbReference type="ARBA" id="ARBA00022737"/>
    </source>
</evidence>
<name>A0ABT5FE61_9GAMM</name>
<feature type="repeat" description="TPR" evidence="3">
    <location>
        <begin position="75"/>
        <end position="108"/>
    </location>
</feature>
<dbReference type="InterPro" id="IPR013360">
    <property type="entry name" value="Pilus_4_PilW"/>
</dbReference>
<reference evidence="4 5" key="1">
    <citation type="submission" date="2023-01" db="EMBL/GenBank/DDBJ databases">
        <title>Psychrosphaera sp. nov., isolated from marine algae.</title>
        <authorList>
            <person name="Bayburt H."/>
            <person name="Choi B.J."/>
            <person name="Kim J.M."/>
            <person name="Choi D.G."/>
            <person name="Jeon C.O."/>
        </authorList>
    </citation>
    <scope>NUCLEOTIDE SEQUENCE [LARGE SCALE GENOMIC DNA]</scope>
    <source>
        <strain evidence="4 5">G1-22</strain>
    </source>
</reference>
<feature type="repeat" description="TPR" evidence="3">
    <location>
        <begin position="109"/>
        <end position="142"/>
    </location>
</feature>
<dbReference type="PROSITE" id="PS50005">
    <property type="entry name" value="TPR"/>
    <property type="match status" value="3"/>
</dbReference>
<dbReference type="SMART" id="SM00028">
    <property type="entry name" value="TPR"/>
    <property type="match status" value="4"/>
</dbReference>
<accession>A0ABT5FE61</accession>
<evidence type="ECO:0000256" key="3">
    <source>
        <dbReference type="PROSITE-ProRule" id="PRU00339"/>
    </source>
</evidence>
<feature type="repeat" description="TPR" evidence="3">
    <location>
        <begin position="41"/>
        <end position="74"/>
    </location>
</feature>
<dbReference type="SUPFAM" id="SSF48452">
    <property type="entry name" value="TPR-like"/>
    <property type="match status" value="1"/>
</dbReference>
<dbReference type="InterPro" id="IPR052346">
    <property type="entry name" value="O-mannosyl-transferase_TMTC"/>
</dbReference>
<keyword evidence="5" id="KW-1185">Reference proteome</keyword>
<dbReference type="NCBIfam" id="TIGR02521">
    <property type="entry name" value="type_IV_pilW"/>
    <property type="match status" value="1"/>
</dbReference>
<dbReference type="PANTHER" id="PTHR44227:SF3">
    <property type="entry name" value="PROTEIN O-MANNOSYL-TRANSFERASE TMTC4"/>
    <property type="match status" value="1"/>
</dbReference>
<keyword evidence="1" id="KW-0677">Repeat</keyword>
<dbReference type="Gene3D" id="1.25.40.10">
    <property type="entry name" value="Tetratricopeptide repeat domain"/>
    <property type="match status" value="1"/>
</dbReference>
<organism evidence="4 5">
    <name type="scientific">Psychrosphaera algicola</name>
    <dbReference type="NCBI Taxonomy" id="3023714"/>
    <lineage>
        <taxon>Bacteria</taxon>
        <taxon>Pseudomonadati</taxon>
        <taxon>Pseudomonadota</taxon>
        <taxon>Gammaproteobacteria</taxon>
        <taxon>Alteromonadales</taxon>
        <taxon>Pseudoalteromonadaceae</taxon>
        <taxon>Psychrosphaera</taxon>
    </lineage>
</organism>
<proteinExistence type="predicted"/>
<dbReference type="Pfam" id="PF13181">
    <property type="entry name" value="TPR_8"/>
    <property type="match status" value="2"/>
</dbReference>
<dbReference type="PANTHER" id="PTHR44227">
    <property type="match status" value="1"/>
</dbReference>
<sequence length="232" mass="26524">MGRIVIVLLSCFMLISCVTERTFIDSKKKVRSLEFNKDDAAKTRLILGLSYLENGKFEQAKFNLEKAYQFSPDRADINYSLGYYYQLVGEMLIAEEYYKEAVDLEPNNPDTLNNYGTFLCNTGDVDKAEKFFKRAIDISKYTRAAESYENMAICALTNDQLVKAEKYYETSYKHNPSRANNVLSLAGLKYASGILFPPSIFWSLYAINRSEFAGFITRIYIGNAPWTNFSGE</sequence>
<gene>
    <name evidence="4" type="primary">pilW</name>
    <name evidence="4" type="ORF">PN838_11990</name>
</gene>
<keyword evidence="2 3" id="KW-0802">TPR repeat</keyword>
<dbReference type="PROSITE" id="PS51257">
    <property type="entry name" value="PROKAR_LIPOPROTEIN"/>
    <property type="match status" value="1"/>
</dbReference>
<dbReference type="Proteomes" id="UP001528411">
    <property type="component" value="Unassembled WGS sequence"/>
</dbReference>
<evidence type="ECO:0000256" key="2">
    <source>
        <dbReference type="ARBA" id="ARBA00022803"/>
    </source>
</evidence>
<protein>
    <submittedName>
        <fullName evidence="4">Type IV pilus biogenesis/stability protein PilW</fullName>
    </submittedName>
</protein>